<dbReference type="Proteomes" id="UP000284379">
    <property type="component" value="Unassembled WGS sequence"/>
</dbReference>
<evidence type="ECO:0000256" key="1">
    <source>
        <dbReference type="SAM" id="SignalP"/>
    </source>
</evidence>
<evidence type="ECO:0000313" key="2">
    <source>
        <dbReference type="EMBL" id="RHB37518.1"/>
    </source>
</evidence>
<feature type="chain" id="PRO_5019040632" evidence="1">
    <location>
        <begin position="21"/>
        <end position="351"/>
    </location>
</feature>
<comment type="caution">
    <text evidence="2">The sequence shown here is derived from an EMBL/GenBank/DDBJ whole genome shotgun (WGS) entry which is preliminary data.</text>
</comment>
<evidence type="ECO:0000313" key="3">
    <source>
        <dbReference type="Proteomes" id="UP000284379"/>
    </source>
</evidence>
<organism evidence="2 3">
    <name type="scientific">Bacteroides nordii</name>
    <dbReference type="NCBI Taxonomy" id="291645"/>
    <lineage>
        <taxon>Bacteria</taxon>
        <taxon>Pseudomonadati</taxon>
        <taxon>Bacteroidota</taxon>
        <taxon>Bacteroidia</taxon>
        <taxon>Bacteroidales</taxon>
        <taxon>Bacteroidaceae</taxon>
        <taxon>Bacteroides</taxon>
    </lineage>
</organism>
<dbReference type="GeneID" id="69500671"/>
<protein>
    <submittedName>
        <fullName evidence="2">T9SS C-terminal target domain-containing protein</fullName>
    </submittedName>
</protein>
<keyword evidence="1" id="KW-0732">Signal</keyword>
<name>A0A413VVE9_9BACE</name>
<gene>
    <name evidence="2" type="ORF">DW888_02765</name>
</gene>
<sequence>MRKNLLLISAACLFSMCTMAQNYAPAAWTFSKQQQGSAAGLFIKEMASTNWNCKAPFRLGDALDGSIGLACAVGGDVTGPGSDLYANVTDADKAVFEEFYKACQIVDGGELGNLFCYQGSASTMSDPRAVKNIKAMPNATMFWLSNTDIPLAANYRVSMGYRVIANSGTNAMKLTLATSAYDGIDTGTGLANGSYRELELPFYADFNDYWSTATMDITIADNTDPNYKELPLVIKMWLGGGIENAIVLFSDIKLEKIGAIDNKYVPGKVEDVEWNDSPTGISYKTADQNAVVWASNGEITVVDAKSPIQVYSVSGQLVSFKAPISSVTTIPVAQKGAYIVKIGESSRKVVL</sequence>
<dbReference type="AlphaFoldDB" id="A0A413VVE9"/>
<feature type="signal peptide" evidence="1">
    <location>
        <begin position="1"/>
        <end position="20"/>
    </location>
</feature>
<accession>A0A413VVE9</accession>
<reference evidence="2 3" key="1">
    <citation type="submission" date="2018-08" db="EMBL/GenBank/DDBJ databases">
        <title>A genome reference for cultivated species of the human gut microbiota.</title>
        <authorList>
            <person name="Zou Y."/>
            <person name="Xue W."/>
            <person name="Luo G."/>
        </authorList>
    </citation>
    <scope>NUCLEOTIDE SEQUENCE [LARGE SCALE GENOMIC DNA]</scope>
    <source>
        <strain evidence="2 3">AM40-30BH</strain>
    </source>
</reference>
<dbReference type="RefSeq" id="WP_002559210.1">
    <property type="nucleotide sequence ID" value="NZ_CABJFV010000002.1"/>
</dbReference>
<dbReference type="EMBL" id="QSGO01000002">
    <property type="protein sequence ID" value="RHB37518.1"/>
    <property type="molecule type" value="Genomic_DNA"/>
</dbReference>
<proteinExistence type="predicted"/>